<feature type="region of interest" description="Disordered" evidence="2">
    <location>
        <begin position="97"/>
        <end position="132"/>
    </location>
</feature>
<dbReference type="PANTHER" id="PTHR28094:SF1">
    <property type="entry name" value="MEIOTICALLY UP-REGULATED GENE 113 PROTEIN"/>
    <property type="match status" value="1"/>
</dbReference>
<feature type="compositionally biased region" description="Acidic residues" evidence="2">
    <location>
        <begin position="151"/>
        <end position="169"/>
    </location>
</feature>
<comment type="caution">
    <text evidence="4">The sequence shown here is derived from an EMBL/GenBank/DDBJ whole genome shotgun (WGS) entry which is preliminary data.</text>
</comment>
<dbReference type="PANTHER" id="PTHR28094">
    <property type="entry name" value="MEIOTICALLY UP-REGULATED GENE 113 PROTEIN"/>
    <property type="match status" value="1"/>
</dbReference>
<keyword evidence="5" id="KW-1185">Reference proteome</keyword>
<dbReference type="Pfam" id="PF10544">
    <property type="entry name" value="T5orf172"/>
    <property type="match status" value="1"/>
</dbReference>
<dbReference type="InterPro" id="IPR018306">
    <property type="entry name" value="Phage_T5_Orf172_DNA-bd"/>
</dbReference>
<dbReference type="OrthoDB" id="3511049at2759"/>
<keyword evidence="1" id="KW-0175">Coiled coil</keyword>
<organism evidence="4 5">
    <name type="scientific">Fusarium redolens</name>
    <dbReference type="NCBI Taxonomy" id="48865"/>
    <lineage>
        <taxon>Eukaryota</taxon>
        <taxon>Fungi</taxon>
        <taxon>Dikarya</taxon>
        <taxon>Ascomycota</taxon>
        <taxon>Pezizomycotina</taxon>
        <taxon>Sordariomycetes</taxon>
        <taxon>Hypocreomycetidae</taxon>
        <taxon>Hypocreales</taxon>
        <taxon>Nectriaceae</taxon>
        <taxon>Fusarium</taxon>
        <taxon>Fusarium redolens species complex</taxon>
    </lineage>
</organism>
<feature type="region of interest" description="Disordered" evidence="2">
    <location>
        <begin position="151"/>
        <end position="243"/>
    </location>
</feature>
<reference evidence="4" key="1">
    <citation type="journal article" date="2021" name="Nat. Commun.">
        <title>Genetic determinants of endophytism in the Arabidopsis root mycobiome.</title>
        <authorList>
            <person name="Mesny F."/>
            <person name="Miyauchi S."/>
            <person name="Thiergart T."/>
            <person name="Pickel B."/>
            <person name="Atanasova L."/>
            <person name="Karlsson M."/>
            <person name="Huettel B."/>
            <person name="Barry K.W."/>
            <person name="Haridas S."/>
            <person name="Chen C."/>
            <person name="Bauer D."/>
            <person name="Andreopoulos W."/>
            <person name="Pangilinan J."/>
            <person name="LaButti K."/>
            <person name="Riley R."/>
            <person name="Lipzen A."/>
            <person name="Clum A."/>
            <person name="Drula E."/>
            <person name="Henrissat B."/>
            <person name="Kohler A."/>
            <person name="Grigoriev I.V."/>
            <person name="Martin F.M."/>
            <person name="Hacquard S."/>
        </authorList>
    </citation>
    <scope>NUCLEOTIDE SEQUENCE</scope>
    <source>
        <strain evidence="4">MPI-CAGE-AT-0023</strain>
    </source>
</reference>
<feature type="compositionally biased region" description="Basic and acidic residues" evidence="2">
    <location>
        <begin position="180"/>
        <end position="198"/>
    </location>
</feature>
<proteinExistence type="predicted"/>
<evidence type="ECO:0000256" key="1">
    <source>
        <dbReference type="SAM" id="Coils"/>
    </source>
</evidence>
<feature type="region of interest" description="Disordered" evidence="2">
    <location>
        <begin position="318"/>
        <end position="339"/>
    </location>
</feature>
<feature type="domain" description="Bacteriophage T5 Orf172 DNA-binding" evidence="3">
    <location>
        <begin position="360"/>
        <end position="456"/>
    </location>
</feature>
<dbReference type="GeneID" id="70225208"/>
<dbReference type="Proteomes" id="UP000720189">
    <property type="component" value="Unassembled WGS sequence"/>
</dbReference>
<dbReference type="InterPro" id="IPR053006">
    <property type="entry name" value="Meiosis_regulatory"/>
</dbReference>
<dbReference type="AlphaFoldDB" id="A0A9P9KL97"/>
<name>A0A9P9KL97_FUSRE</name>
<evidence type="ECO:0000259" key="3">
    <source>
        <dbReference type="SMART" id="SM00974"/>
    </source>
</evidence>
<dbReference type="RefSeq" id="XP_046053203.1">
    <property type="nucleotide sequence ID" value="XM_046195254.1"/>
</dbReference>
<feature type="compositionally biased region" description="Polar residues" evidence="2">
    <location>
        <begin position="110"/>
        <end position="122"/>
    </location>
</feature>
<evidence type="ECO:0000313" key="5">
    <source>
        <dbReference type="Proteomes" id="UP000720189"/>
    </source>
</evidence>
<accession>A0A9P9KL97</accession>
<feature type="coiled-coil region" evidence="1">
    <location>
        <begin position="498"/>
        <end position="525"/>
    </location>
</feature>
<evidence type="ECO:0000313" key="4">
    <source>
        <dbReference type="EMBL" id="KAH7261326.1"/>
    </source>
</evidence>
<sequence length="542" mass="62432">MSPAHSFSEASRSLYQAFINPIVKTLEVQEPNDEDQKSTIKASLLELAKKLVCCGPKKRHTNTLVFDGANFSDPVEYVHMKSKERLFTEHPRLVRYSQKSSTSLRERGVTPTSKRTSDQSQGFIVYDTDDDEYSGDYLSDDIIESIEEEIDLSNEEFGSEEDSEDEEIGECSRQRSIQPELRRPKLTRESPLSEREIPRTPSRNQDSRYRSICSRSPGPLSYPTPTDDAFLTSPGSVNSPDPSEIFTPYSTVSTPYSIMSTGGCETPRSSFRQSSYNERYMESPTCKKMQAVDDLLSSDTMRKMKLNVDDLGNEIEEAEPDVESLRSSSSRRSMTFDDTEKSPVHVKNLGSGYIYCFAEKSKPGYLKIGYVICPELSKPDRVEQRMEEWKSDCKHNLVFKFKVFMPCAVLKMERLIHQTLHREKKAASCPNSACQKTHQEWFKTTENQARQVIEVWQQFSRLDRYDKKGLSDECLWNTKKWLATEWVKLITEVVEKDLAAKREKRRAVERRLAKMEQQLAQMKEDEEPIQQMLGVLRLSNEF</sequence>
<gene>
    <name evidence="4" type="ORF">BKA55DRAFT_591478</name>
</gene>
<evidence type="ECO:0000256" key="2">
    <source>
        <dbReference type="SAM" id="MobiDB-lite"/>
    </source>
</evidence>
<dbReference type="EMBL" id="JAGMUX010000004">
    <property type="protein sequence ID" value="KAH7261326.1"/>
    <property type="molecule type" value="Genomic_DNA"/>
</dbReference>
<dbReference type="SMART" id="SM00974">
    <property type="entry name" value="T5orf172"/>
    <property type="match status" value="1"/>
</dbReference>
<protein>
    <recommendedName>
        <fullName evidence="3">Bacteriophage T5 Orf172 DNA-binding domain-containing protein</fullName>
    </recommendedName>
</protein>